<dbReference type="PANTHER" id="PTHR42693:SF33">
    <property type="entry name" value="ARYLSULFATASE"/>
    <property type="match status" value="1"/>
</dbReference>
<evidence type="ECO:0000259" key="2">
    <source>
        <dbReference type="Pfam" id="PF00884"/>
    </source>
</evidence>
<keyword evidence="4" id="KW-1185">Reference proteome</keyword>
<dbReference type="Gene3D" id="3.40.720.10">
    <property type="entry name" value="Alkaline Phosphatase, subunit A"/>
    <property type="match status" value="1"/>
</dbReference>
<dbReference type="Pfam" id="PF00884">
    <property type="entry name" value="Sulfatase"/>
    <property type="match status" value="1"/>
</dbReference>
<dbReference type="InterPro" id="IPR050738">
    <property type="entry name" value="Sulfatase"/>
</dbReference>
<keyword evidence="3" id="KW-0808">Transferase</keyword>
<protein>
    <submittedName>
        <fullName evidence="3">Sulfatase-like hydrolase/transferase</fullName>
    </submittedName>
</protein>
<dbReference type="PANTHER" id="PTHR42693">
    <property type="entry name" value="ARYLSULFATASE FAMILY MEMBER"/>
    <property type="match status" value="1"/>
</dbReference>
<dbReference type="AlphaFoldDB" id="A0A6P1M4E6"/>
<keyword evidence="3" id="KW-0378">Hydrolase</keyword>
<comment type="similarity">
    <text evidence="1">Belongs to the sulfatase family.</text>
</comment>
<dbReference type="GO" id="GO:0004065">
    <property type="term" value="F:arylsulfatase activity"/>
    <property type="evidence" value="ECO:0007669"/>
    <property type="project" value="TreeGrafter"/>
</dbReference>
<evidence type="ECO:0000313" key="3">
    <source>
        <dbReference type="EMBL" id="QHI68717.1"/>
    </source>
</evidence>
<dbReference type="RefSeq" id="WP_160627313.1">
    <property type="nucleotide sequence ID" value="NZ_CP047593.1"/>
</dbReference>
<accession>A0A6P1M4E6</accession>
<evidence type="ECO:0000313" key="4">
    <source>
        <dbReference type="Proteomes" id="UP000464954"/>
    </source>
</evidence>
<name>A0A6P1M4E6_9BACT</name>
<sequence>MKRRDFCLLSGGTVAGAGIQRALGALPAQTQASKEHPNIIFLMTDQQRWDALGCSDPRVHTPNLDRLAKTGVHFRQAVCNVPMCMPSRYSMLLGLYPAQSGVRCNAQMIPDDESLPAAPLPEILRQAGYQTAGFGKTHWYEPLPADRMKPAGFAPTTRGFEVRSCEHGGVHREPGSVYYAEDNLPGARAVFEEQKAERGRHPEAVQFGGSDGPWSFIGWDSKVAPEHHMGGWLTNQCLTFLETGRDASRPLFLYLSLDEPHAPIRPPQKYTELYSIDEIPDFPIPPWGVREREPNGHVGPDAEVSCRKDLYDATYPVWKEMTPKERREVTLRYWAYCSFVDDLFGKVLDSLESKGILENSLIVFCSDHGDMMGERLFRTSKYNLYDGAVRVPMILSGSVIPESRRGEVSDAPASLVDVVPTLLSNAGLEHPLVYPGINLMEQSNAGSYAEYHGAGCEGIERAPALMWRTDEWKLILYAPGQLKQRDRLLNGLKGELYNLKDDPDEWNNLFGQDAVQDVQQRLTQELLYHVAITGSLFPRVSTLTTVA</sequence>
<dbReference type="Proteomes" id="UP000464954">
    <property type="component" value="Chromosome"/>
</dbReference>
<evidence type="ECO:0000256" key="1">
    <source>
        <dbReference type="ARBA" id="ARBA00008779"/>
    </source>
</evidence>
<gene>
    <name evidence="3" type="ORF">GT409_04395</name>
</gene>
<feature type="domain" description="Sulfatase N-terminal" evidence="2">
    <location>
        <begin position="37"/>
        <end position="427"/>
    </location>
</feature>
<dbReference type="InterPro" id="IPR017850">
    <property type="entry name" value="Alkaline_phosphatase_core_sf"/>
</dbReference>
<organism evidence="3 4">
    <name type="scientific">Tichowtungia aerotolerans</name>
    <dbReference type="NCBI Taxonomy" id="2697043"/>
    <lineage>
        <taxon>Bacteria</taxon>
        <taxon>Pseudomonadati</taxon>
        <taxon>Kiritimatiellota</taxon>
        <taxon>Tichowtungiia</taxon>
        <taxon>Tichowtungiales</taxon>
        <taxon>Tichowtungiaceae</taxon>
        <taxon>Tichowtungia</taxon>
    </lineage>
</organism>
<dbReference type="SUPFAM" id="SSF53649">
    <property type="entry name" value="Alkaline phosphatase-like"/>
    <property type="match status" value="1"/>
</dbReference>
<dbReference type="KEGG" id="taer:GT409_04395"/>
<dbReference type="InterPro" id="IPR000917">
    <property type="entry name" value="Sulfatase_N"/>
</dbReference>
<dbReference type="GO" id="GO:0016740">
    <property type="term" value="F:transferase activity"/>
    <property type="evidence" value="ECO:0007669"/>
    <property type="project" value="UniProtKB-KW"/>
</dbReference>
<proteinExistence type="inferred from homology"/>
<reference evidence="3 4" key="1">
    <citation type="submission" date="2020-01" db="EMBL/GenBank/DDBJ databases">
        <title>Ponticoccus aerotolerans gen. nov., sp. nov., an anaerobic bacterium and proposal of Ponticoccusceae fam. nov., Ponticoccusles ord. nov. and Ponticoccuse classis nov. in the phylum Kiritimatiellaeota.</title>
        <authorList>
            <person name="Zhou L.Y."/>
            <person name="Du Z.J."/>
        </authorList>
    </citation>
    <scope>NUCLEOTIDE SEQUENCE [LARGE SCALE GENOMIC DNA]</scope>
    <source>
        <strain evidence="3 4">S-5007</strain>
    </source>
</reference>
<dbReference type="EMBL" id="CP047593">
    <property type="protein sequence ID" value="QHI68717.1"/>
    <property type="molecule type" value="Genomic_DNA"/>
</dbReference>